<keyword evidence="7 8" id="KW-0472">Membrane</keyword>
<evidence type="ECO:0000313" key="10">
    <source>
        <dbReference type="Proteomes" id="UP000014500"/>
    </source>
</evidence>
<evidence type="ECO:0000256" key="4">
    <source>
        <dbReference type="ARBA" id="ARBA00022787"/>
    </source>
</evidence>
<dbReference type="Proteomes" id="UP000014500">
    <property type="component" value="Unassembled WGS sequence"/>
</dbReference>
<protein>
    <recommendedName>
        <fullName evidence="11">Mitoguardin</fullName>
    </recommendedName>
</protein>
<evidence type="ECO:0008006" key="11">
    <source>
        <dbReference type="Google" id="ProtNLM"/>
    </source>
</evidence>
<keyword evidence="3 8" id="KW-0812">Transmembrane</keyword>
<keyword evidence="10" id="KW-1185">Reference proteome</keyword>
<reference evidence="10" key="1">
    <citation type="submission" date="2011-05" db="EMBL/GenBank/DDBJ databases">
        <authorList>
            <person name="Richards S.R."/>
            <person name="Qu J."/>
            <person name="Jiang H."/>
            <person name="Jhangiani S.N."/>
            <person name="Agravi P."/>
            <person name="Goodspeed R."/>
            <person name="Gross S."/>
            <person name="Mandapat C."/>
            <person name="Jackson L."/>
            <person name="Mathew T."/>
            <person name="Pu L."/>
            <person name="Thornton R."/>
            <person name="Saada N."/>
            <person name="Wilczek-Boney K.B."/>
            <person name="Lee S."/>
            <person name="Kovar C."/>
            <person name="Wu Y."/>
            <person name="Scherer S.E."/>
            <person name="Worley K.C."/>
            <person name="Muzny D.M."/>
            <person name="Gibbs R."/>
        </authorList>
    </citation>
    <scope>NUCLEOTIDE SEQUENCE</scope>
    <source>
        <strain evidence="10">Brora</strain>
    </source>
</reference>
<keyword evidence="5 8" id="KW-1133">Transmembrane helix</keyword>
<dbReference type="PhylomeDB" id="T1J7M5"/>
<accession>T1J7M5</accession>
<comment type="similarity">
    <text evidence="2">Belongs to the mitoguardin family.</text>
</comment>
<dbReference type="GO" id="GO:0005741">
    <property type="term" value="C:mitochondrial outer membrane"/>
    <property type="evidence" value="ECO:0007669"/>
    <property type="project" value="UniProtKB-SubCell"/>
</dbReference>
<evidence type="ECO:0000256" key="8">
    <source>
        <dbReference type="SAM" id="Phobius"/>
    </source>
</evidence>
<dbReference type="Pfam" id="PF10265">
    <property type="entry name" value="Miga"/>
    <property type="match status" value="1"/>
</dbReference>
<keyword evidence="4" id="KW-1000">Mitochondrion outer membrane</keyword>
<name>T1J7M5_STRMM</name>
<dbReference type="GO" id="GO:0008053">
    <property type="term" value="P:mitochondrial fusion"/>
    <property type="evidence" value="ECO:0007669"/>
    <property type="project" value="InterPro"/>
</dbReference>
<evidence type="ECO:0000256" key="1">
    <source>
        <dbReference type="ARBA" id="ARBA00004294"/>
    </source>
</evidence>
<dbReference type="PANTHER" id="PTHR21508:SF5">
    <property type="entry name" value="MITOGUARDIN"/>
    <property type="match status" value="1"/>
</dbReference>
<dbReference type="OMA" id="AHFYVIS"/>
<evidence type="ECO:0000256" key="3">
    <source>
        <dbReference type="ARBA" id="ARBA00022692"/>
    </source>
</evidence>
<comment type="subcellular location">
    <subcellularLocation>
        <location evidence="1">Mitochondrion outer membrane</location>
    </subcellularLocation>
</comment>
<evidence type="ECO:0000256" key="2">
    <source>
        <dbReference type="ARBA" id="ARBA00008969"/>
    </source>
</evidence>
<dbReference type="HOGENOM" id="CLU_031519_0_1_1"/>
<sequence>MTTLARLRIAPKFHIPNITFTTPIKISLIGVGVGITIIGLLARYLKRRRRNVPTTLNTNKTWKKQTNYVKSPNGDISSYTRRSMSPAYPRSYLQSLQHGSVSLASDHQSSVSTIASTITLDATTGLTPQQFGLMGLEALETAIGYWEDALHSYTAPLASGGALAITNEEESEFSHYVEKVLDMACALQEHCEQLFLHQTSVLFRSDSTSERFVDVDRYTVTSISSLESFVSAVDVADLREFDEFSDLNQDFYHLPLYQAALRQLEEVGIPYRSLRTDHLKCQTDIDYLAKLYCIRLAFQFTFEDEKIKVWFIECGRQLISSLLFNADKDPKDFLNAYDEMLTFIKSDHHYTKTEEELKGRGVRCMTFYDIVLDFIFLDAFEDLENPPSSVLAVVQNRWLSNGFKETALATACWSVLKAKRRFLKFQNGFIAHFYDISEHTTPVLAWGFLGPEEGLKDLCNFFKDQVLGFLQDIFNSEKSRYSSVEDLSKSIMSHAYERYEITSKRLIP</sequence>
<keyword evidence="6" id="KW-0496">Mitochondrion</keyword>
<evidence type="ECO:0000256" key="5">
    <source>
        <dbReference type="ARBA" id="ARBA00022989"/>
    </source>
</evidence>
<dbReference type="eggNOG" id="KOG3831">
    <property type="taxonomic scope" value="Eukaryota"/>
</dbReference>
<evidence type="ECO:0000256" key="6">
    <source>
        <dbReference type="ARBA" id="ARBA00023128"/>
    </source>
</evidence>
<dbReference type="STRING" id="126957.T1J7M5"/>
<feature type="transmembrane region" description="Helical" evidence="8">
    <location>
        <begin position="26"/>
        <end position="45"/>
    </location>
</feature>
<dbReference type="AlphaFoldDB" id="T1J7M5"/>
<organism evidence="9 10">
    <name type="scientific">Strigamia maritima</name>
    <name type="common">European centipede</name>
    <name type="synonym">Geophilus maritimus</name>
    <dbReference type="NCBI Taxonomy" id="126957"/>
    <lineage>
        <taxon>Eukaryota</taxon>
        <taxon>Metazoa</taxon>
        <taxon>Ecdysozoa</taxon>
        <taxon>Arthropoda</taxon>
        <taxon>Myriapoda</taxon>
        <taxon>Chilopoda</taxon>
        <taxon>Pleurostigmophora</taxon>
        <taxon>Geophilomorpha</taxon>
        <taxon>Linotaeniidae</taxon>
        <taxon>Strigamia</taxon>
    </lineage>
</organism>
<dbReference type="EnsemblMetazoa" id="SMAR009680-RA">
    <property type="protein sequence ID" value="SMAR009680-PA"/>
    <property type="gene ID" value="SMAR009680"/>
</dbReference>
<evidence type="ECO:0000256" key="7">
    <source>
        <dbReference type="ARBA" id="ARBA00023136"/>
    </source>
</evidence>
<proteinExistence type="inferred from homology"/>
<evidence type="ECO:0000313" key="9">
    <source>
        <dbReference type="EnsemblMetazoa" id="SMAR009680-PA"/>
    </source>
</evidence>
<reference evidence="9" key="2">
    <citation type="submission" date="2015-02" db="UniProtKB">
        <authorList>
            <consortium name="EnsemblMetazoa"/>
        </authorList>
    </citation>
    <scope>IDENTIFICATION</scope>
</reference>
<dbReference type="InterPro" id="IPR019392">
    <property type="entry name" value="Miga"/>
</dbReference>
<dbReference type="EMBL" id="JH431936">
    <property type="status" value="NOT_ANNOTATED_CDS"/>
    <property type="molecule type" value="Genomic_DNA"/>
</dbReference>
<dbReference type="PANTHER" id="PTHR21508">
    <property type="entry name" value="MITOGUARDIN"/>
    <property type="match status" value="1"/>
</dbReference>